<dbReference type="Proteomes" id="UP000688947">
    <property type="component" value="Unassembled WGS sequence"/>
</dbReference>
<reference evidence="1" key="1">
    <citation type="submission" date="2021-01" db="EMBL/GenBank/DDBJ databases">
        <title>Phytophthora aleatoria, a newly-described species from Pinus radiata is distinct from Phytophthora cactorum isolates based on comparative genomics.</title>
        <authorList>
            <person name="Mcdougal R."/>
            <person name="Panda P."/>
            <person name="Williams N."/>
            <person name="Studholme D.J."/>
        </authorList>
    </citation>
    <scope>NUCLEOTIDE SEQUENCE</scope>
    <source>
        <strain evidence="1">NZFS 3830</strain>
    </source>
</reference>
<protein>
    <submittedName>
        <fullName evidence="1">Uncharacterized protein</fullName>
    </submittedName>
</protein>
<organism evidence="1 2">
    <name type="scientific">Phytophthora cactorum</name>
    <dbReference type="NCBI Taxonomy" id="29920"/>
    <lineage>
        <taxon>Eukaryota</taxon>
        <taxon>Sar</taxon>
        <taxon>Stramenopiles</taxon>
        <taxon>Oomycota</taxon>
        <taxon>Peronosporomycetes</taxon>
        <taxon>Peronosporales</taxon>
        <taxon>Peronosporaceae</taxon>
        <taxon>Phytophthora</taxon>
    </lineage>
</organism>
<dbReference type="EMBL" id="JAENGZ010000321">
    <property type="protein sequence ID" value="KAG6962070.1"/>
    <property type="molecule type" value="Genomic_DNA"/>
</dbReference>
<sequence length="137" mass="15005">MEDLPNTIAVKFGTVFHCEEGRVLPLRLIIVIHRFVGPGRTVLVWRGLIAGEGDFAGTYLDSTGWCVLRPAASGAVDSTDVRTCIHLVPIHLSLQKHIEGSEGTTDIAVFTESVLRSAQQDKLELARLMQELLLDSP</sequence>
<proteinExistence type="predicted"/>
<evidence type="ECO:0000313" key="1">
    <source>
        <dbReference type="EMBL" id="KAG6962070.1"/>
    </source>
</evidence>
<gene>
    <name evidence="1" type="ORF">JG687_00007344</name>
</gene>
<comment type="caution">
    <text evidence="1">The sequence shown here is derived from an EMBL/GenBank/DDBJ whole genome shotgun (WGS) entry which is preliminary data.</text>
</comment>
<accession>A0A8T1UGW5</accession>
<dbReference type="VEuPathDB" id="FungiDB:PC110_g14670"/>
<dbReference type="OrthoDB" id="113382at2759"/>
<dbReference type="AlphaFoldDB" id="A0A8T1UGW5"/>
<evidence type="ECO:0000313" key="2">
    <source>
        <dbReference type="Proteomes" id="UP000688947"/>
    </source>
</evidence>
<name>A0A8T1UGW5_9STRA</name>